<dbReference type="Pfam" id="PF00174">
    <property type="entry name" value="Oxidored_molyb"/>
    <property type="match status" value="1"/>
</dbReference>
<organism evidence="4 5">
    <name type="scientific">Phycicoccus avicenniae</name>
    <dbReference type="NCBI Taxonomy" id="2828860"/>
    <lineage>
        <taxon>Bacteria</taxon>
        <taxon>Bacillati</taxon>
        <taxon>Actinomycetota</taxon>
        <taxon>Actinomycetes</taxon>
        <taxon>Micrococcales</taxon>
        <taxon>Intrasporangiaceae</taxon>
        <taxon>Phycicoccus</taxon>
    </lineage>
</organism>
<comment type="caution">
    <text evidence="4">The sequence shown here is derived from an EMBL/GenBank/DDBJ whole genome shotgun (WGS) entry which is preliminary data.</text>
</comment>
<dbReference type="GO" id="GO:0020037">
    <property type="term" value="F:heme binding"/>
    <property type="evidence" value="ECO:0007669"/>
    <property type="project" value="TreeGrafter"/>
</dbReference>
<evidence type="ECO:0000313" key="5">
    <source>
        <dbReference type="Proteomes" id="UP000677016"/>
    </source>
</evidence>
<keyword evidence="2" id="KW-0812">Transmembrane</keyword>
<evidence type="ECO:0000256" key="1">
    <source>
        <dbReference type="SAM" id="MobiDB-lite"/>
    </source>
</evidence>
<dbReference type="PANTHER" id="PTHR19372:SF7">
    <property type="entry name" value="SULFITE OXIDASE, MITOCHONDRIAL"/>
    <property type="match status" value="1"/>
</dbReference>
<feature type="transmembrane region" description="Helical" evidence="2">
    <location>
        <begin position="133"/>
        <end position="151"/>
    </location>
</feature>
<gene>
    <name evidence="4" type="ORF">KC207_15480</name>
</gene>
<sequence>MTTTTQPSATRRPRRPWYAAGTLLAAAAGAGLGHLVAGFVSPESSPVLAVGSTVIDATPTPVKEWAVSTFGTADKPILVASVTVVTLVLAAAVGLVARSRRSLGLGLLGALALLALAAAAFRPTSQPVDVIPGLVTAVVGVLAAQYFLGLLDRAGAADADPAAGAGPDRTAHQDGRSGRRTVIAAAAGLGAVAATGGGLGQTVARRGAPSDIVLPSPTNTLEPLPQGLEEMVRGITSFRTPNDAFYRIDTALVIPRVDAGSWSLTVDGDVDNPFELSYAELLELPMIEKDITMTCVSNPVGGPYVGAARWLGVPVRELLERAGVRGGVDQIFSRSTDGMTISTPLQALMDDRDALVAVGMNGEPLPPVHGFPARLVTPGLYGFVGATKWLTQMTATTYDAEQAYWTERDWAIDAPIYTQSRIDTPKPLSTVDAGEVTIGGVAWAQQRGIAKVEVRVDEGEWREAELGPEANIDYWRQWFYRWDAEPGRHTLEVRATDEDGQTQTEQRQEPFPEGATGWHSVVMTVA</sequence>
<dbReference type="EMBL" id="JAGSNF010000022">
    <property type="protein sequence ID" value="MBR7744698.1"/>
    <property type="molecule type" value="Genomic_DNA"/>
</dbReference>
<dbReference type="Gene3D" id="2.60.40.650">
    <property type="match status" value="1"/>
</dbReference>
<feature type="transmembrane region" description="Helical" evidence="2">
    <location>
        <begin position="17"/>
        <end position="40"/>
    </location>
</feature>
<dbReference type="RefSeq" id="WP_211604214.1">
    <property type="nucleotide sequence ID" value="NZ_JAGSNF010000022.1"/>
</dbReference>
<accession>A0A941I014</accession>
<protein>
    <submittedName>
        <fullName evidence="4">Molybdopterin-dependent oxidoreductase</fullName>
    </submittedName>
</protein>
<feature type="transmembrane region" description="Helical" evidence="2">
    <location>
        <begin position="103"/>
        <end position="121"/>
    </location>
</feature>
<dbReference type="SUPFAM" id="SSF81296">
    <property type="entry name" value="E set domains"/>
    <property type="match status" value="1"/>
</dbReference>
<feature type="region of interest" description="Disordered" evidence="1">
    <location>
        <begin position="494"/>
        <end position="518"/>
    </location>
</feature>
<dbReference type="Proteomes" id="UP000677016">
    <property type="component" value="Unassembled WGS sequence"/>
</dbReference>
<feature type="domain" description="Oxidoreductase molybdopterin-binding" evidence="3">
    <location>
        <begin position="253"/>
        <end position="404"/>
    </location>
</feature>
<reference evidence="4" key="1">
    <citation type="submission" date="2021-04" db="EMBL/GenBank/DDBJ databases">
        <title>Phycicoccus avicenniae sp. nov., a novel endophytic actinomycetes isolated from branch of Avicennia mariana.</title>
        <authorList>
            <person name="Tuo L."/>
        </authorList>
    </citation>
    <scope>NUCLEOTIDE SEQUENCE</scope>
    <source>
        <strain evidence="4">BSK3Z-2</strain>
    </source>
</reference>
<dbReference type="InterPro" id="IPR014756">
    <property type="entry name" value="Ig_E-set"/>
</dbReference>
<evidence type="ECO:0000259" key="3">
    <source>
        <dbReference type="Pfam" id="PF00174"/>
    </source>
</evidence>
<evidence type="ECO:0000256" key="2">
    <source>
        <dbReference type="SAM" id="Phobius"/>
    </source>
</evidence>
<dbReference type="PANTHER" id="PTHR19372">
    <property type="entry name" value="SULFITE REDUCTASE"/>
    <property type="match status" value="1"/>
</dbReference>
<proteinExistence type="predicted"/>
<dbReference type="Gene3D" id="3.90.420.10">
    <property type="entry name" value="Oxidoreductase, molybdopterin-binding domain"/>
    <property type="match status" value="1"/>
</dbReference>
<dbReference type="GO" id="GO:0043546">
    <property type="term" value="F:molybdopterin cofactor binding"/>
    <property type="evidence" value="ECO:0007669"/>
    <property type="project" value="TreeGrafter"/>
</dbReference>
<dbReference type="AlphaFoldDB" id="A0A941I014"/>
<name>A0A941I014_9MICO</name>
<keyword evidence="2" id="KW-1133">Transmembrane helix</keyword>
<keyword evidence="5" id="KW-1185">Reference proteome</keyword>
<dbReference type="GO" id="GO:0006790">
    <property type="term" value="P:sulfur compound metabolic process"/>
    <property type="evidence" value="ECO:0007669"/>
    <property type="project" value="TreeGrafter"/>
</dbReference>
<dbReference type="SUPFAM" id="SSF56524">
    <property type="entry name" value="Oxidoreductase molybdopterin-binding domain"/>
    <property type="match status" value="1"/>
</dbReference>
<feature type="transmembrane region" description="Helical" evidence="2">
    <location>
        <begin position="77"/>
        <end position="96"/>
    </location>
</feature>
<dbReference type="InterPro" id="IPR000572">
    <property type="entry name" value="OxRdtase_Mopterin-bd_dom"/>
</dbReference>
<evidence type="ECO:0000313" key="4">
    <source>
        <dbReference type="EMBL" id="MBR7744698.1"/>
    </source>
</evidence>
<dbReference type="InterPro" id="IPR036374">
    <property type="entry name" value="OxRdtase_Mopterin-bd_sf"/>
</dbReference>
<dbReference type="GO" id="GO:0008482">
    <property type="term" value="F:sulfite oxidase activity"/>
    <property type="evidence" value="ECO:0007669"/>
    <property type="project" value="TreeGrafter"/>
</dbReference>
<keyword evidence="2" id="KW-0472">Membrane</keyword>